<dbReference type="RefSeq" id="WP_123225125.1">
    <property type="nucleotide sequence ID" value="NZ_RJSF01000047.1"/>
</dbReference>
<name>A0A3N0GIM4_9ACTN</name>
<dbReference type="Proteomes" id="UP000279994">
    <property type="component" value="Unassembled WGS sequence"/>
</dbReference>
<keyword evidence="1" id="KW-1133">Transmembrane helix</keyword>
<proteinExistence type="predicted"/>
<dbReference type="GO" id="GO:0016020">
    <property type="term" value="C:membrane"/>
    <property type="evidence" value="ECO:0007669"/>
    <property type="project" value="UniProtKB-SubCell"/>
</dbReference>
<feature type="transmembrane region" description="Helical" evidence="1">
    <location>
        <begin position="276"/>
        <end position="294"/>
    </location>
</feature>
<dbReference type="Pfam" id="PF14378">
    <property type="entry name" value="PAP2_3"/>
    <property type="match status" value="1"/>
</dbReference>
<feature type="transmembrane region" description="Helical" evidence="1">
    <location>
        <begin position="179"/>
        <end position="199"/>
    </location>
</feature>
<feature type="transmembrane region" description="Helical" evidence="1">
    <location>
        <begin position="86"/>
        <end position="106"/>
    </location>
</feature>
<keyword evidence="4" id="KW-1185">Reference proteome</keyword>
<protein>
    <submittedName>
        <fullName evidence="3">Inositol phosphorylceramide synthase</fullName>
    </submittedName>
</protein>
<dbReference type="AlphaFoldDB" id="A0A3N0GIM4"/>
<feature type="transmembrane region" description="Helical" evidence="1">
    <location>
        <begin position="41"/>
        <end position="61"/>
    </location>
</feature>
<dbReference type="EMBL" id="RJSF01000047">
    <property type="protein sequence ID" value="RNM11890.1"/>
    <property type="molecule type" value="Genomic_DNA"/>
</dbReference>
<feature type="domain" description="Inositolphosphotransferase Aur1/Ipt1" evidence="2">
    <location>
        <begin position="120"/>
        <end position="311"/>
    </location>
</feature>
<evidence type="ECO:0000259" key="2">
    <source>
        <dbReference type="Pfam" id="PF14378"/>
    </source>
</evidence>
<dbReference type="OrthoDB" id="5171662at2"/>
<dbReference type="InterPro" id="IPR026841">
    <property type="entry name" value="Aur1/Ipt1"/>
</dbReference>
<evidence type="ECO:0000256" key="1">
    <source>
        <dbReference type="SAM" id="Phobius"/>
    </source>
</evidence>
<dbReference type="CDD" id="cd03386">
    <property type="entry name" value="PAP2_Aur1_like"/>
    <property type="match status" value="1"/>
</dbReference>
<comment type="caution">
    <text evidence="3">The sequence shown here is derived from an EMBL/GenBank/DDBJ whole genome shotgun (WGS) entry which is preliminary data.</text>
</comment>
<keyword evidence="1" id="KW-0812">Transmembrane</keyword>
<evidence type="ECO:0000313" key="4">
    <source>
        <dbReference type="Proteomes" id="UP000279994"/>
    </source>
</evidence>
<reference evidence="3 4" key="1">
    <citation type="submission" date="2018-11" db="EMBL/GenBank/DDBJ databases">
        <authorList>
            <person name="Li F."/>
        </authorList>
    </citation>
    <scope>NUCLEOTIDE SEQUENCE [LARGE SCALE GENOMIC DNA]</scope>
    <source>
        <strain evidence="3 4">Gsoil 818</strain>
    </source>
</reference>
<feature type="transmembrane region" description="Helical" evidence="1">
    <location>
        <begin position="243"/>
        <end position="264"/>
    </location>
</feature>
<evidence type="ECO:0000313" key="3">
    <source>
        <dbReference type="EMBL" id="RNM11890.1"/>
    </source>
</evidence>
<keyword evidence="1" id="KW-0472">Membrane</keyword>
<accession>A0A3N0GIM4</accession>
<organism evidence="3 4">
    <name type="scientific">Nocardioides pocheonensis</name>
    <dbReference type="NCBI Taxonomy" id="661485"/>
    <lineage>
        <taxon>Bacteria</taxon>
        <taxon>Bacillati</taxon>
        <taxon>Actinomycetota</taxon>
        <taxon>Actinomycetes</taxon>
        <taxon>Propionibacteriales</taxon>
        <taxon>Nocardioidaceae</taxon>
        <taxon>Nocardioides</taxon>
    </lineage>
</organism>
<feature type="transmembrane region" description="Helical" evidence="1">
    <location>
        <begin position="145"/>
        <end position="172"/>
    </location>
</feature>
<sequence>MGDRRWVARVWVVVVLFAAVAVVRSVQVGIPLRDPAGSVLLWRVVISLVIAVVLAVLDQVVRGGRAARNVRGVLAGLRTRWPRRRVGLAAGALLAYHLVYFCYHNLKSWDVFNQPRDAMLLRWDRWLFLGHSPGVLLHDLLGQHVAAYVLMVFYESFSTLITVAVVAAVVLVDRIRDGYVFIASAIWVWILGVGSYYLIPSLGPFSSAPREFAGLPHTMIQDTQARYMAQRAHLLAHPHAHDAFAQVSAFASLHVAMTTLVVLMAHYYGLRRTTRVLAAFLALTMVATVYLGWHFAVDDAAGLVIAFAGTALGRRMVYPGGGAEQRRSKPADPVAVGTLAS</sequence>
<gene>
    <name evidence="3" type="ORF">EFL26_20840</name>
</gene>